<proteinExistence type="predicted"/>
<dbReference type="Proteomes" id="UP000192393">
    <property type="component" value="Unassembled WGS sequence"/>
</dbReference>
<protein>
    <submittedName>
        <fullName evidence="2">Haloacid dehalogenase-like hydrolase</fullName>
    </submittedName>
</protein>
<dbReference type="EMBL" id="FWXS01000002">
    <property type="protein sequence ID" value="SMC44797.1"/>
    <property type="molecule type" value="Genomic_DNA"/>
</dbReference>
<evidence type="ECO:0000256" key="1">
    <source>
        <dbReference type="SAM" id="Phobius"/>
    </source>
</evidence>
<sequence>MEENKSFFDFDETLIRINSFPYWILFVISYSALSFDFKLTAKFSKLLFERKIRKNISHYNFKKELLKFSVSDNCNQKFAGFLSFFTRKELINELRRLHVEKHKIVISSAAPENYLRKTIELILPEISDEILIIGSKPHNNEWVDNYKEYKLQNLYKSQFLHENEILKNVYTDSWDDSALAYKSENIILISPSKKSKEKYFSDVKLKDRIRFF</sequence>
<keyword evidence="1" id="KW-1133">Transmembrane helix</keyword>
<dbReference type="OrthoDB" id="6402059at2"/>
<feature type="transmembrane region" description="Helical" evidence="1">
    <location>
        <begin position="20"/>
        <end position="41"/>
    </location>
</feature>
<dbReference type="RefSeq" id="WP_084016412.1">
    <property type="nucleotide sequence ID" value="NZ_FWXS01000002.1"/>
</dbReference>
<keyword evidence="1" id="KW-0472">Membrane</keyword>
<dbReference type="STRING" id="1434700.SAMN06296427_102253"/>
<evidence type="ECO:0000313" key="2">
    <source>
        <dbReference type="EMBL" id="SMC44797.1"/>
    </source>
</evidence>
<evidence type="ECO:0000313" key="3">
    <source>
        <dbReference type="Proteomes" id="UP000192393"/>
    </source>
</evidence>
<reference evidence="2 3" key="1">
    <citation type="submission" date="2017-04" db="EMBL/GenBank/DDBJ databases">
        <authorList>
            <person name="Afonso C.L."/>
            <person name="Miller P.J."/>
            <person name="Scott M.A."/>
            <person name="Spackman E."/>
            <person name="Goraichik I."/>
            <person name="Dimitrov K.M."/>
            <person name="Suarez D.L."/>
            <person name="Swayne D.E."/>
        </authorList>
    </citation>
    <scope>NUCLEOTIDE SEQUENCE [LARGE SCALE GENOMIC DNA]</scope>
    <source>
        <strain evidence="2 3">CGMCC 1.12708</strain>
    </source>
</reference>
<gene>
    <name evidence="2" type="ORF">SAMN06296427_102253</name>
</gene>
<dbReference type="GO" id="GO:0016787">
    <property type="term" value="F:hydrolase activity"/>
    <property type="evidence" value="ECO:0007669"/>
    <property type="project" value="UniProtKB-KW"/>
</dbReference>
<keyword evidence="1" id="KW-0812">Transmembrane</keyword>
<dbReference type="AlphaFoldDB" id="A0A1W1Z8N6"/>
<keyword evidence="2" id="KW-0378">Hydrolase</keyword>
<dbReference type="InterPro" id="IPR036412">
    <property type="entry name" value="HAD-like_sf"/>
</dbReference>
<keyword evidence="3" id="KW-1185">Reference proteome</keyword>
<accession>A0A1W1Z8N6</accession>
<organism evidence="2 3">
    <name type="scientific">Moheibacter sediminis</name>
    <dbReference type="NCBI Taxonomy" id="1434700"/>
    <lineage>
        <taxon>Bacteria</taxon>
        <taxon>Pseudomonadati</taxon>
        <taxon>Bacteroidota</taxon>
        <taxon>Flavobacteriia</taxon>
        <taxon>Flavobacteriales</taxon>
        <taxon>Weeksellaceae</taxon>
        <taxon>Moheibacter</taxon>
    </lineage>
</organism>
<dbReference type="SUPFAM" id="SSF56784">
    <property type="entry name" value="HAD-like"/>
    <property type="match status" value="1"/>
</dbReference>
<name>A0A1W1Z8N6_9FLAO</name>